<dbReference type="GO" id="GO:0046872">
    <property type="term" value="F:metal ion binding"/>
    <property type="evidence" value="ECO:0007669"/>
    <property type="project" value="UniProtKB-KW"/>
</dbReference>
<evidence type="ECO:0000256" key="2">
    <source>
        <dbReference type="ARBA" id="ARBA00022723"/>
    </source>
</evidence>
<dbReference type="Pfam" id="PF13442">
    <property type="entry name" value="Cytochrome_CBB3"/>
    <property type="match status" value="1"/>
</dbReference>
<keyword evidence="1 4" id="KW-0349">Heme</keyword>
<dbReference type="STRING" id="640081.Dsui_2640"/>
<evidence type="ECO:0000313" key="7">
    <source>
        <dbReference type="EMBL" id="AEV26990.1"/>
    </source>
</evidence>
<dbReference type="eggNOG" id="COG2010">
    <property type="taxonomic scope" value="Bacteria"/>
</dbReference>
<evidence type="ECO:0000256" key="4">
    <source>
        <dbReference type="PROSITE-ProRule" id="PRU00433"/>
    </source>
</evidence>
<dbReference type="GO" id="GO:0020037">
    <property type="term" value="F:heme binding"/>
    <property type="evidence" value="ECO:0007669"/>
    <property type="project" value="InterPro"/>
</dbReference>
<dbReference type="GO" id="GO:0009055">
    <property type="term" value="F:electron transfer activity"/>
    <property type="evidence" value="ECO:0007669"/>
    <property type="project" value="InterPro"/>
</dbReference>
<feature type="compositionally biased region" description="Basic and acidic residues" evidence="5">
    <location>
        <begin position="175"/>
        <end position="204"/>
    </location>
</feature>
<accession>G8QNU6</accession>
<dbReference type="Gene3D" id="1.10.760.10">
    <property type="entry name" value="Cytochrome c-like domain"/>
    <property type="match status" value="1"/>
</dbReference>
<dbReference type="OrthoDB" id="9765171at2"/>
<sequence>MNKLLLGALATIGLGAATAGIVVVAGVVDVGADTPHSSFTYQALTFARERAIASRTGEIQIPADLADPERVRRGAGNYAAMCVNCHLSPEAPDSEIRKGLYPTPPNLSEKPAAQSSRDAARDFWIIKHGIKASGMPAWSKGGMEDEAIWDLTAFLQKIPLLSATAYEQLVAASDGHSHGGLEGHEQGHGGHEEAPVAPVEEKPVAKGKKAHSHDHGSHKH</sequence>
<organism evidence="7 8">
    <name type="scientific">Azospira oryzae (strain ATCC BAA-33 / DSM 13638 / PS)</name>
    <name type="common">Dechlorosoma suillum</name>
    <dbReference type="NCBI Taxonomy" id="640081"/>
    <lineage>
        <taxon>Bacteria</taxon>
        <taxon>Pseudomonadati</taxon>
        <taxon>Pseudomonadota</taxon>
        <taxon>Betaproteobacteria</taxon>
        <taxon>Rhodocyclales</taxon>
        <taxon>Rhodocyclaceae</taxon>
        <taxon>Azospira</taxon>
    </lineage>
</organism>
<dbReference type="EMBL" id="CP003153">
    <property type="protein sequence ID" value="AEV26990.1"/>
    <property type="molecule type" value="Genomic_DNA"/>
</dbReference>
<dbReference type="AlphaFoldDB" id="G8QNU6"/>
<protein>
    <submittedName>
        <fullName evidence="7">Cytochrome c</fullName>
    </submittedName>
</protein>
<dbReference type="InterPro" id="IPR036909">
    <property type="entry name" value="Cyt_c-like_dom_sf"/>
</dbReference>
<feature type="domain" description="Cytochrome c" evidence="6">
    <location>
        <begin position="69"/>
        <end position="159"/>
    </location>
</feature>
<dbReference type="RefSeq" id="WP_014237671.1">
    <property type="nucleotide sequence ID" value="NC_016616.1"/>
</dbReference>
<keyword evidence="3 4" id="KW-0408">Iron</keyword>
<evidence type="ECO:0000313" key="8">
    <source>
        <dbReference type="Proteomes" id="UP000005633"/>
    </source>
</evidence>
<dbReference type="Proteomes" id="UP000005633">
    <property type="component" value="Chromosome"/>
</dbReference>
<dbReference type="PROSITE" id="PS51007">
    <property type="entry name" value="CYTC"/>
    <property type="match status" value="1"/>
</dbReference>
<feature type="compositionally biased region" description="Basic residues" evidence="5">
    <location>
        <begin position="205"/>
        <end position="220"/>
    </location>
</feature>
<name>G8QNU6_AZOOP</name>
<evidence type="ECO:0000256" key="3">
    <source>
        <dbReference type="ARBA" id="ARBA00023004"/>
    </source>
</evidence>
<proteinExistence type="predicted"/>
<evidence type="ECO:0000256" key="5">
    <source>
        <dbReference type="SAM" id="MobiDB-lite"/>
    </source>
</evidence>
<gene>
    <name evidence="7" type="ordered locus">Dsui_2640</name>
</gene>
<reference evidence="7 8" key="1">
    <citation type="journal article" date="2012" name="J. Bacteriol.">
        <title>Complete genome sequence of the anaerobic perchlorate-reducing bacterium Azospira suillum strain PS.</title>
        <authorList>
            <person name="Byrne-Bailey K.G."/>
            <person name="Coates J.D."/>
        </authorList>
    </citation>
    <scope>NUCLEOTIDE SEQUENCE [LARGE SCALE GENOMIC DNA]</scope>
    <source>
        <strain evidence="8">ATCC BAA-33 / DSM 13638 / PS</strain>
    </source>
</reference>
<dbReference type="InterPro" id="IPR009056">
    <property type="entry name" value="Cyt_c-like_dom"/>
</dbReference>
<dbReference type="KEGG" id="dsu:Dsui_2640"/>
<feature type="region of interest" description="Disordered" evidence="5">
    <location>
        <begin position="175"/>
        <end position="220"/>
    </location>
</feature>
<evidence type="ECO:0000259" key="6">
    <source>
        <dbReference type="PROSITE" id="PS51007"/>
    </source>
</evidence>
<evidence type="ECO:0000256" key="1">
    <source>
        <dbReference type="ARBA" id="ARBA00022617"/>
    </source>
</evidence>
<dbReference type="SUPFAM" id="SSF46626">
    <property type="entry name" value="Cytochrome c"/>
    <property type="match status" value="1"/>
</dbReference>
<keyword evidence="2 4" id="KW-0479">Metal-binding</keyword>
<dbReference type="HOGENOM" id="CLU_089635_1_0_4"/>